<organism evidence="5 6">
    <name type="scientific">Dokdonella ginsengisoli</name>
    <dbReference type="NCBI Taxonomy" id="363846"/>
    <lineage>
        <taxon>Bacteria</taxon>
        <taxon>Pseudomonadati</taxon>
        <taxon>Pseudomonadota</taxon>
        <taxon>Gammaproteobacteria</taxon>
        <taxon>Lysobacterales</taxon>
        <taxon>Rhodanobacteraceae</taxon>
        <taxon>Dokdonella</taxon>
    </lineage>
</organism>
<proteinExistence type="predicted"/>
<evidence type="ECO:0000259" key="4">
    <source>
        <dbReference type="Pfam" id="PF01364"/>
    </source>
</evidence>
<keyword evidence="1 3" id="KW-0732">Signal</keyword>
<dbReference type="Proteomes" id="UP001595886">
    <property type="component" value="Unassembled WGS sequence"/>
</dbReference>
<sequence length="919" mass="101391">MPLAFPIRALALTLFAAPLPALACSGRLHIELEHAGVYTLDHAAIVAAQPGLADCAADELVLTQNGKEVPIRVIAAAERFAAGDRIEWIGRALHGPESWYDPYSINNVYLLGAAAGPHARLRDVEADGSGRAALERHLHLEQENMMIRLDQTQQKPGQESDVWQWAKLTQVDPKPFETRFDLPDLDPRAGQVKLTVNFRGLSQVNPPYKHKGDKPEDHAVEVLVNGKALSSLRWNGRDEIRRELEVPGAWLKAAQNTLSLQVPKRALPWDAAQSVVDVVMFNWFETRYRLAGDLDAGALPLTVAADAASPLQLAWRGDGVPALYGSDGLRRPGRALGPGRYAFAPATAGTELFPVLGDGLARPVALRAVAEGGWRQPDQPYDYLIVSHPSLIESIRPLAEFHEKRGLKVAILDINAVYDEFNHGITHPQAVRNLVDVAYHSWPAPRPRFLLLVGDSSFDIRNDSFRDGQYAKWVGLELQYPNAFGVIASSHYKDMPKKLGERNLIPTWQFPSPEGQSASDNWFAAVDGDDWHPVVAVGRFPVVKPDEVKAIVDKTIDYLSKPQLGAWRRDVMFITDEIDSFKKASDEIATALGKEGFLADKVYASPKESQNSAHQAAIRDGIDDGRLLVHFIGHGGRYIWRTGPPDFSKNHDLFTLDDVSALKNTERLPMILSMTCYSAPFDNPTEDSIGEKFLREPDKGAVAVFAASWRNSPSPAFSKSIISELLTPGATIGEAIVRGKRQSRDRVLVEMYNLLGDPAIVLERPRDNARVVRDDGRWSDGIVVDLQQPGFAGNVRVDWLDAKGAKLASADYRTDDARFRLPVPAAARGKLAQVRVYAASPTTGRDAVGGLDFEARKPAKPMRVALADWWRDFRRAPYRAPEWHADTIMQIDFEDPSRTAQARQQAQSALPKTAAAGSP</sequence>
<reference evidence="6" key="1">
    <citation type="journal article" date="2019" name="Int. J. Syst. Evol. Microbiol.">
        <title>The Global Catalogue of Microorganisms (GCM) 10K type strain sequencing project: providing services to taxonomists for standard genome sequencing and annotation.</title>
        <authorList>
            <consortium name="The Broad Institute Genomics Platform"/>
            <consortium name="The Broad Institute Genome Sequencing Center for Infectious Disease"/>
            <person name="Wu L."/>
            <person name="Ma J."/>
        </authorList>
    </citation>
    <scope>NUCLEOTIDE SEQUENCE [LARGE SCALE GENOMIC DNA]</scope>
    <source>
        <strain evidence="6">CCUG 30340</strain>
    </source>
</reference>
<dbReference type="EMBL" id="JBHSHD010000002">
    <property type="protein sequence ID" value="MFC4818824.1"/>
    <property type="molecule type" value="Genomic_DNA"/>
</dbReference>
<accession>A0ABV9QTC9</accession>
<dbReference type="SUPFAM" id="SSF52129">
    <property type="entry name" value="Caspase-like"/>
    <property type="match status" value="1"/>
</dbReference>
<dbReference type="CDD" id="cd02258">
    <property type="entry name" value="Peptidase_C25_N"/>
    <property type="match status" value="1"/>
</dbReference>
<dbReference type="Gene3D" id="3.40.50.1460">
    <property type="match status" value="1"/>
</dbReference>
<feature type="chain" id="PRO_5046320894" evidence="3">
    <location>
        <begin position="24"/>
        <end position="919"/>
    </location>
</feature>
<feature type="compositionally biased region" description="Low complexity" evidence="2">
    <location>
        <begin position="898"/>
        <end position="909"/>
    </location>
</feature>
<evidence type="ECO:0000256" key="2">
    <source>
        <dbReference type="SAM" id="MobiDB-lite"/>
    </source>
</evidence>
<dbReference type="InterPro" id="IPR001769">
    <property type="entry name" value="Gingipain"/>
</dbReference>
<protein>
    <submittedName>
        <fullName evidence="5">C25 family cysteine peptidase</fullName>
    </submittedName>
</protein>
<feature type="signal peptide" evidence="3">
    <location>
        <begin position="1"/>
        <end position="23"/>
    </location>
</feature>
<feature type="domain" description="Gingipain" evidence="4">
    <location>
        <begin position="383"/>
        <end position="762"/>
    </location>
</feature>
<keyword evidence="6" id="KW-1185">Reference proteome</keyword>
<evidence type="ECO:0000313" key="6">
    <source>
        <dbReference type="Proteomes" id="UP001595886"/>
    </source>
</evidence>
<evidence type="ECO:0000256" key="1">
    <source>
        <dbReference type="ARBA" id="ARBA00022729"/>
    </source>
</evidence>
<dbReference type="RefSeq" id="WP_380018557.1">
    <property type="nucleotide sequence ID" value="NZ_JBHSHD010000002.1"/>
</dbReference>
<dbReference type="Pfam" id="PF01364">
    <property type="entry name" value="Peptidase_C25"/>
    <property type="match status" value="1"/>
</dbReference>
<name>A0ABV9QTC9_9GAMM</name>
<dbReference type="InterPro" id="IPR029030">
    <property type="entry name" value="Caspase-like_dom_sf"/>
</dbReference>
<dbReference type="Gene3D" id="3.40.50.10390">
    <property type="entry name" value="Gingipain r, domain 1"/>
    <property type="match status" value="1"/>
</dbReference>
<evidence type="ECO:0000313" key="5">
    <source>
        <dbReference type="EMBL" id="MFC4818824.1"/>
    </source>
</evidence>
<dbReference type="InterPro" id="IPR029031">
    <property type="entry name" value="Gingipain_N_sf"/>
</dbReference>
<feature type="region of interest" description="Disordered" evidence="2">
    <location>
        <begin position="896"/>
        <end position="919"/>
    </location>
</feature>
<gene>
    <name evidence="5" type="ORF">ACFO6Q_00725</name>
</gene>
<evidence type="ECO:0000256" key="3">
    <source>
        <dbReference type="SAM" id="SignalP"/>
    </source>
</evidence>
<comment type="caution">
    <text evidence="5">The sequence shown here is derived from an EMBL/GenBank/DDBJ whole genome shotgun (WGS) entry which is preliminary data.</text>
</comment>